<proteinExistence type="predicted"/>
<evidence type="ECO:0000313" key="1">
    <source>
        <dbReference type="EMBL" id="GAL05812.1"/>
    </source>
</evidence>
<sequence>MAANLRDIPNNDIVQVTKCAFAHLCVFELSVRANILRFAV</sequence>
<accession>A0A090RE12</accession>
<dbReference type="EMBL" id="BBMN01000008">
    <property type="protein sequence ID" value="GAL05812.1"/>
    <property type="molecule type" value="Genomic_DNA"/>
</dbReference>
<gene>
    <name evidence="1" type="ORF">JCM19237_4885</name>
</gene>
<evidence type="ECO:0000313" key="2">
    <source>
        <dbReference type="Proteomes" id="UP000029227"/>
    </source>
</evidence>
<organism evidence="1 2">
    <name type="scientific">Photobacterium aphoticum</name>
    <dbReference type="NCBI Taxonomy" id="754436"/>
    <lineage>
        <taxon>Bacteria</taxon>
        <taxon>Pseudomonadati</taxon>
        <taxon>Pseudomonadota</taxon>
        <taxon>Gammaproteobacteria</taxon>
        <taxon>Vibrionales</taxon>
        <taxon>Vibrionaceae</taxon>
        <taxon>Photobacterium</taxon>
    </lineage>
</organism>
<name>A0A090RE12_9GAMM</name>
<protein>
    <submittedName>
        <fullName evidence="1">Uncharacterized protein</fullName>
    </submittedName>
</protein>
<dbReference type="AlphaFoldDB" id="A0A090RE12"/>
<dbReference type="Proteomes" id="UP000029227">
    <property type="component" value="Unassembled WGS sequence"/>
</dbReference>
<reference evidence="1 2" key="1">
    <citation type="journal article" date="2014" name="Genome Announc.">
        <title>Draft Genome Sequences of Two Vibrionaceae Species, Vibrio ponticus C121 and Photobacterium aphoticum C119, Isolated as Coral Reef Microbiota.</title>
        <authorList>
            <person name="Al-saari N."/>
            <person name="Meirelles P.M."/>
            <person name="Mino S."/>
            <person name="Suda W."/>
            <person name="Oshima K."/>
            <person name="Hattori M."/>
            <person name="Ohkuma M."/>
            <person name="Thompson F.L."/>
            <person name="Gomez-Gil B."/>
            <person name="Sawabe T."/>
            <person name="Sawabe T."/>
        </authorList>
    </citation>
    <scope>NUCLEOTIDE SEQUENCE [LARGE SCALE GENOMIC DNA]</scope>
    <source>
        <strain evidence="1 2">JCM 19237</strain>
    </source>
</reference>
<comment type="caution">
    <text evidence="1">The sequence shown here is derived from an EMBL/GenBank/DDBJ whole genome shotgun (WGS) entry which is preliminary data.</text>
</comment>